<evidence type="ECO:0000313" key="2">
    <source>
        <dbReference type="Proteomes" id="UP001596528"/>
    </source>
</evidence>
<organism evidence="1 2">
    <name type="scientific">Paenibacillus thermoaerophilus</name>
    <dbReference type="NCBI Taxonomy" id="1215385"/>
    <lineage>
        <taxon>Bacteria</taxon>
        <taxon>Bacillati</taxon>
        <taxon>Bacillota</taxon>
        <taxon>Bacilli</taxon>
        <taxon>Bacillales</taxon>
        <taxon>Paenibacillaceae</taxon>
        <taxon>Paenibacillus</taxon>
    </lineage>
</organism>
<dbReference type="Pfam" id="PF14069">
    <property type="entry name" value="SpoVIF"/>
    <property type="match status" value="1"/>
</dbReference>
<dbReference type="InterPro" id="IPR025942">
    <property type="entry name" value="SpoVIF"/>
</dbReference>
<name>A0ABW2V6E7_9BACL</name>
<keyword evidence="2" id="KW-1185">Reference proteome</keyword>
<dbReference type="EMBL" id="JBHTGQ010000023">
    <property type="protein sequence ID" value="MFC7750444.1"/>
    <property type="molecule type" value="Genomic_DNA"/>
</dbReference>
<comment type="caution">
    <text evidence="1">The sequence shown here is derived from an EMBL/GenBank/DDBJ whole genome shotgun (WGS) entry which is preliminary data.</text>
</comment>
<sequence>MSDITKNILGKVNKKLGKTISPKDIQNLAKNVKPSTTQNEAQLRQLIKQVSQTVGVPVSEATMNDIVKAVKATGGGADLVKLMQMMSNKK</sequence>
<dbReference type="Proteomes" id="UP001596528">
    <property type="component" value="Unassembled WGS sequence"/>
</dbReference>
<gene>
    <name evidence="1" type="ORF">ACFQWB_10965</name>
</gene>
<proteinExistence type="predicted"/>
<accession>A0ABW2V6E7</accession>
<evidence type="ECO:0000313" key="1">
    <source>
        <dbReference type="EMBL" id="MFC7750444.1"/>
    </source>
</evidence>
<reference evidence="2" key="1">
    <citation type="journal article" date="2019" name="Int. J. Syst. Evol. Microbiol.">
        <title>The Global Catalogue of Microorganisms (GCM) 10K type strain sequencing project: providing services to taxonomists for standard genome sequencing and annotation.</title>
        <authorList>
            <consortium name="The Broad Institute Genomics Platform"/>
            <consortium name="The Broad Institute Genome Sequencing Center for Infectious Disease"/>
            <person name="Wu L."/>
            <person name="Ma J."/>
        </authorList>
    </citation>
    <scope>NUCLEOTIDE SEQUENCE [LARGE SCALE GENOMIC DNA]</scope>
    <source>
        <strain evidence="2">JCM 18657</strain>
    </source>
</reference>
<dbReference type="RefSeq" id="WP_138787953.1">
    <property type="nucleotide sequence ID" value="NZ_JBHTGQ010000023.1"/>
</dbReference>
<protein>
    <submittedName>
        <fullName evidence="1">Stage VI sporulation protein F</fullName>
    </submittedName>
</protein>